<dbReference type="Proteomes" id="UP000007161">
    <property type="component" value="Chromosome"/>
</dbReference>
<dbReference type="HOGENOM" id="CLU_1014912_0_0_0"/>
<feature type="transmembrane region" description="Helical" evidence="1">
    <location>
        <begin position="9"/>
        <end position="26"/>
    </location>
</feature>
<proteinExistence type="predicted"/>
<name>H2J577_MARPK</name>
<sequence length="274" mass="33413">MGWWKSRRIYLFLLVIFLFLFNFIIFKKDSITIINLNPFETIEFFNGKNFTEYNFGIKRIKIDEIMLINFQKNYTIHIPIKINTDFEVRNTNKLYIAYSIPENKILLDNTKIYYEDNFDVSYITEGIIFLKSVNIELPEELYIFNNEYAQSFFLYPNYIFLRNIDFKNGIFVHELSHYVFGYKIQKKKKSDIWPELIAEAIRLNYLKSTNRNLYKKVIEDKDKSEDIYSKVLDYPILVNNIYQFISTFKEQYYNKKMSDDEFFSLLNKYRREME</sequence>
<evidence type="ECO:0000256" key="1">
    <source>
        <dbReference type="SAM" id="Phobius"/>
    </source>
</evidence>
<dbReference type="AlphaFoldDB" id="H2J577"/>
<accession>H2J577</accession>
<dbReference type="STRING" id="443254.Marpi_0493"/>
<keyword evidence="1" id="KW-1133">Transmembrane helix</keyword>
<dbReference type="KEGG" id="mpz:Marpi_0493"/>
<dbReference type="EMBL" id="CP003257">
    <property type="protein sequence ID" value="AEX84935.1"/>
    <property type="molecule type" value="Genomic_DNA"/>
</dbReference>
<reference evidence="2 3" key="1">
    <citation type="journal article" date="2012" name="J. Bacteriol.">
        <title>Complete Genome Sequence of the Thermophilic, Piezophilic, Heterotrophic Bacterium Marinitoga piezophila KA3.</title>
        <authorList>
            <person name="Lucas S."/>
            <person name="Han J."/>
            <person name="Lapidus A."/>
            <person name="Cheng J.F."/>
            <person name="Goodwin L.A."/>
            <person name="Pitluck S."/>
            <person name="Peters L."/>
            <person name="Mikhailova N."/>
            <person name="Teshima H."/>
            <person name="Detter J.C."/>
            <person name="Han C."/>
            <person name="Tapia R."/>
            <person name="Land M."/>
            <person name="Hauser L."/>
            <person name="Kyrpides N.C."/>
            <person name="Ivanova N."/>
            <person name="Pagani I."/>
            <person name="Vannier P."/>
            <person name="Oger P."/>
            <person name="Bartlett D.H."/>
            <person name="Noll K.M."/>
            <person name="Woyke T."/>
            <person name="Jebbar M."/>
        </authorList>
    </citation>
    <scope>NUCLEOTIDE SEQUENCE [LARGE SCALE GENOMIC DNA]</scope>
    <source>
        <strain evidence="3">DSM 14283 / JCM 11233 / KA3</strain>
    </source>
</reference>
<evidence type="ECO:0000313" key="2">
    <source>
        <dbReference type="EMBL" id="AEX84935.1"/>
    </source>
</evidence>
<evidence type="ECO:0008006" key="4">
    <source>
        <dbReference type="Google" id="ProtNLM"/>
    </source>
</evidence>
<keyword evidence="3" id="KW-1185">Reference proteome</keyword>
<reference evidence="3" key="2">
    <citation type="submission" date="2012-01" db="EMBL/GenBank/DDBJ databases">
        <title>Complete sequence of chromosome of Marinitoga piezophila KA3.</title>
        <authorList>
            <person name="Lucas S."/>
            <person name="Han J."/>
            <person name="Lapidus A."/>
            <person name="Cheng J.-F."/>
            <person name="Goodwin L."/>
            <person name="Pitluck S."/>
            <person name="Peters L."/>
            <person name="Mikhailova N."/>
            <person name="Teshima H."/>
            <person name="Detter J.C."/>
            <person name="Han C."/>
            <person name="Tapia R."/>
            <person name="Land M."/>
            <person name="Hauser L."/>
            <person name="Kyrpides N."/>
            <person name="Ivanova N."/>
            <person name="Pagani I."/>
            <person name="Jebbar M."/>
            <person name="Vannier P."/>
            <person name="Oger P."/>
            <person name="Cario A."/>
            <person name="Bartlett D."/>
            <person name="Noll K.M."/>
            <person name="Woyke T."/>
        </authorList>
    </citation>
    <scope>NUCLEOTIDE SEQUENCE [LARGE SCALE GENOMIC DNA]</scope>
    <source>
        <strain evidence="3">DSM 14283 / JCM 11233 / KA3</strain>
    </source>
</reference>
<evidence type="ECO:0000313" key="3">
    <source>
        <dbReference type="Proteomes" id="UP000007161"/>
    </source>
</evidence>
<protein>
    <recommendedName>
        <fullName evidence="4">Peptidase MA-like domain-containing protein</fullName>
    </recommendedName>
</protein>
<keyword evidence="1" id="KW-0812">Transmembrane</keyword>
<gene>
    <name evidence="2" type="ordered locus">Marpi_0493</name>
</gene>
<keyword evidence="1" id="KW-0472">Membrane</keyword>
<organism evidence="2 3">
    <name type="scientific">Marinitoga piezophila (strain DSM 14283 / JCM 11233 / KA3)</name>
    <dbReference type="NCBI Taxonomy" id="443254"/>
    <lineage>
        <taxon>Bacteria</taxon>
        <taxon>Thermotogati</taxon>
        <taxon>Thermotogota</taxon>
        <taxon>Thermotogae</taxon>
        <taxon>Petrotogales</taxon>
        <taxon>Petrotogaceae</taxon>
        <taxon>Marinitoga</taxon>
    </lineage>
</organism>